<evidence type="ECO:0000313" key="3">
    <source>
        <dbReference type="Proteomes" id="UP000041254"/>
    </source>
</evidence>
<sequence>MINTLWENQRQMEKLKSKLDRIERQRAETMMLRSQPQPPPPFVWPSPYGYPHVPPPPPAQSHQMEKLLEGIDKRQGDIQSMLFALALNHHRTSDDHGRRSEGEAPPPARKHEPRSSQLQTESRSPDQPRKRSVSIKEPVETDEAEEEEAEGSSNSAESSADDHDDGPDDPAEDPSRWLKFDDEDKRKKRKEKREKKKQPKDEQHEEHTEEMDKEEDTHGDREGDEGEKSVEDAEKPASTEPLEAKRKRSALSRFRVAGLAAFYPYVLKKDVIESNQWVREKALESFSSQLHLYIEICKTWILRQIKPCLLTILSDTKRKYDPASLAKEPEELRWGITGRLLTFRRPPSIQPQHSGRGDASPAGASPVPDIVVNGQPPAKAPAELFPSKQASNAPLTPRRQLELRVEVLLQLLEELLQQPPPPPLLKFFCQLTASRVHVPDDYLMPWEAQHFDKDIHGALIVRPVVVPSEEDKERDDFFPADDEETVSFGGEVLIAGFVGVRVLLQRILTGVSPGSNKQAAINLKAFTTVVHRLMAMRYGRRTEGQSSTSLFGEMPCLMPTDESKDKGPLLFSDTEMASFYQHSHHWLETQTTRLQTFFTQCPSELI</sequence>
<evidence type="ECO:0000256" key="1">
    <source>
        <dbReference type="SAM" id="MobiDB-lite"/>
    </source>
</evidence>
<feature type="compositionally biased region" description="Acidic residues" evidence="1">
    <location>
        <begin position="162"/>
        <end position="172"/>
    </location>
</feature>
<keyword evidence="3" id="KW-1185">Reference proteome</keyword>
<dbReference type="Proteomes" id="UP000041254">
    <property type="component" value="Unassembled WGS sequence"/>
</dbReference>
<feature type="compositionally biased region" description="Basic and acidic residues" evidence="1">
    <location>
        <begin position="63"/>
        <end position="76"/>
    </location>
</feature>
<feature type="compositionally biased region" description="Basic residues" evidence="1">
    <location>
        <begin position="186"/>
        <end position="198"/>
    </location>
</feature>
<protein>
    <submittedName>
        <fullName evidence="2">Uncharacterized protein</fullName>
    </submittedName>
</protein>
<dbReference type="VEuPathDB" id="CryptoDB:Vbra_4943"/>
<feature type="compositionally biased region" description="Basic and acidic residues" evidence="1">
    <location>
        <begin position="215"/>
        <end position="237"/>
    </location>
</feature>
<feature type="region of interest" description="Disordered" evidence="1">
    <location>
        <begin position="345"/>
        <end position="373"/>
    </location>
</feature>
<accession>A0A0G4EGN8</accession>
<proteinExistence type="predicted"/>
<dbReference type="InParanoid" id="A0A0G4EGN8"/>
<gene>
    <name evidence="2" type="ORF">Vbra_4943</name>
</gene>
<evidence type="ECO:0000313" key="2">
    <source>
        <dbReference type="EMBL" id="CEL95614.1"/>
    </source>
</evidence>
<feature type="compositionally biased region" description="Basic and acidic residues" evidence="1">
    <location>
        <begin position="173"/>
        <end position="185"/>
    </location>
</feature>
<dbReference type="AlphaFoldDB" id="A0A0G4EGN8"/>
<feature type="region of interest" description="Disordered" evidence="1">
    <location>
        <begin position="30"/>
        <end position="247"/>
    </location>
</feature>
<reference evidence="2 3" key="1">
    <citation type="submission" date="2014-11" db="EMBL/GenBank/DDBJ databases">
        <authorList>
            <person name="Zhu J."/>
            <person name="Qi W."/>
            <person name="Song R."/>
        </authorList>
    </citation>
    <scope>NUCLEOTIDE SEQUENCE [LARGE SCALE GENOMIC DNA]</scope>
</reference>
<feature type="compositionally biased region" description="Basic and acidic residues" evidence="1">
    <location>
        <begin position="91"/>
        <end position="102"/>
    </location>
</feature>
<dbReference type="EMBL" id="CDMY01000234">
    <property type="protein sequence ID" value="CEL95614.1"/>
    <property type="molecule type" value="Genomic_DNA"/>
</dbReference>
<feature type="compositionally biased region" description="Acidic residues" evidence="1">
    <location>
        <begin position="140"/>
        <end position="150"/>
    </location>
</feature>
<name>A0A0G4EGN8_VITBC</name>
<organism evidence="2 3">
    <name type="scientific">Vitrella brassicaformis (strain CCMP3155)</name>
    <dbReference type="NCBI Taxonomy" id="1169540"/>
    <lineage>
        <taxon>Eukaryota</taxon>
        <taxon>Sar</taxon>
        <taxon>Alveolata</taxon>
        <taxon>Colpodellida</taxon>
        <taxon>Vitrellaceae</taxon>
        <taxon>Vitrella</taxon>
    </lineage>
</organism>